<protein>
    <submittedName>
        <fullName evidence="1">Uncharacterized protein</fullName>
    </submittedName>
</protein>
<proteinExistence type="predicted"/>
<dbReference type="EMBL" id="CP097502">
    <property type="protein sequence ID" value="URD74076.1"/>
    <property type="molecule type" value="Genomic_DNA"/>
</dbReference>
<dbReference type="Proteomes" id="UP001055439">
    <property type="component" value="Chromosome 1"/>
</dbReference>
<dbReference type="AlphaFoldDB" id="A0A9E7EBW0"/>
<keyword evidence="2" id="KW-1185">Reference proteome</keyword>
<evidence type="ECO:0000313" key="2">
    <source>
        <dbReference type="Proteomes" id="UP001055439"/>
    </source>
</evidence>
<gene>
    <name evidence="1" type="ORF">MUK42_34263</name>
</gene>
<reference evidence="1" key="1">
    <citation type="submission" date="2022-05" db="EMBL/GenBank/DDBJ databases">
        <title>The Musa troglodytarum L. genome provides insights into the mechanism of non-climacteric behaviour and enrichment of carotenoids.</title>
        <authorList>
            <person name="Wang J."/>
        </authorList>
    </citation>
    <scope>NUCLEOTIDE SEQUENCE</scope>
    <source>
        <tissue evidence="1">Leaf</tissue>
    </source>
</reference>
<name>A0A9E7EBW0_9LILI</name>
<accession>A0A9E7EBW0</accession>
<organism evidence="1 2">
    <name type="scientific">Musa troglodytarum</name>
    <name type="common">fe'i banana</name>
    <dbReference type="NCBI Taxonomy" id="320322"/>
    <lineage>
        <taxon>Eukaryota</taxon>
        <taxon>Viridiplantae</taxon>
        <taxon>Streptophyta</taxon>
        <taxon>Embryophyta</taxon>
        <taxon>Tracheophyta</taxon>
        <taxon>Spermatophyta</taxon>
        <taxon>Magnoliopsida</taxon>
        <taxon>Liliopsida</taxon>
        <taxon>Zingiberales</taxon>
        <taxon>Musaceae</taxon>
        <taxon>Musa</taxon>
    </lineage>
</organism>
<evidence type="ECO:0000313" key="1">
    <source>
        <dbReference type="EMBL" id="URD74076.1"/>
    </source>
</evidence>
<sequence>MPTVAFDHERLLSHLLLFSGSNKLTSEHCPLSGCEASLALTTAELTSQRERGESDQPRFA</sequence>